<feature type="compositionally biased region" description="Low complexity" evidence="1">
    <location>
        <begin position="812"/>
        <end position="830"/>
    </location>
</feature>
<protein>
    <submittedName>
        <fullName evidence="3">Uncharacterized protein</fullName>
    </submittedName>
</protein>
<feature type="region of interest" description="Disordered" evidence="1">
    <location>
        <begin position="171"/>
        <end position="195"/>
    </location>
</feature>
<name>A0AAE1B2T5_9GAST</name>
<feature type="compositionally biased region" description="Polar residues" evidence="1">
    <location>
        <begin position="770"/>
        <end position="793"/>
    </location>
</feature>
<evidence type="ECO:0000256" key="1">
    <source>
        <dbReference type="SAM" id="MobiDB-lite"/>
    </source>
</evidence>
<accession>A0AAE1B2T5</accession>
<feature type="region of interest" description="Disordered" evidence="1">
    <location>
        <begin position="770"/>
        <end position="953"/>
    </location>
</feature>
<dbReference type="Proteomes" id="UP001283361">
    <property type="component" value="Unassembled WGS sequence"/>
</dbReference>
<feature type="region of interest" description="Disordered" evidence="1">
    <location>
        <begin position="965"/>
        <end position="991"/>
    </location>
</feature>
<feature type="compositionally biased region" description="Polar residues" evidence="1">
    <location>
        <begin position="836"/>
        <end position="847"/>
    </location>
</feature>
<evidence type="ECO:0000313" key="4">
    <source>
        <dbReference type="Proteomes" id="UP001283361"/>
    </source>
</evidence>
<keyword evidence="4" id="KW-1185">Reference proteome</keyword>
<feature type="compositionally biased region" description="Polar residues" evidence="1">
    <location>
        <begin position="896"/>
        <end position="912"/>
    </location>
</feature>
<feature type="chain" id="PRO_5042273121" evidence="2">
    <location>
        <begin position="24"/>
        <end position="991"/>
    </location>
</feature>
<feature type="compositionally biased region" description="Low complexity" evidence="1">
    <location>
        <begin position="184"/>
        <end position="195"/>
    </location>
</feature>
<reference evidence="3" key="1">
    <citation type="journal article" date="2023" name="G3 (Bethesda)">
        <title>A reference genome for the long-term kleptoplast-retaining sea slug Elysia crispata morphotype clarki.</title>
        <authorList>
            <person name="Eastman K.E."/>
            <person name="Pendleton A.L."/>
            <person name="Shaikh M.A."/>
            <person name="Suttiyut T."/>
            <person name="Ogas R."/>
            <person name="Tomko P."/>
            <person name="Gavelis G."/>
            <person name="Widhalm J.R."/>
            <person name="Wisecaver J.H."/>
        </authorList>
    </citation>
    <scope>NUCLEOTIDE SEQUENCE</scope>
    <source>
        <strain evidence="3">ECLA1</strain>
    </source>
</reference>
<gene>
    <name evidence="3" type="ORF">RRG08_040635</name>
</gene>
<feature type="compositionally biased region" description="Basic and acidic residues" evidence="1">
    <location>
        <begin position="881"/>
        <end position="895"/>
    </location>
</feature>
<proteinExistence type="predicted"/>
<dbReference type="EMBL" id="JAWDGP010000623">
    <property type="protein sequence ID" value="KAK3798804.1"/>
    <property type="molecule type" value="Genomic_DNA"/>
</dbReference>
<feature type="signal peptide" evidence="2">
    <location>
        <begin position="1"/>
        <end position="23"/>
    </location>
</feature>
<dbReference type="AlphaFoldDB" id="A0AAE1B2T5"/>
<evidence type="ECO:0000313" key="3">
    <source>
        <dbReference type="EMBL" id="KAK3798804.1"/>
    </source>
</evidence>
<feature type="region of interest" description="Disordered" evidence="1">
    <location>
        <begin position="576"/>
        <end position="635"/>
    </location>
</feature>
<organism evidence="3 4">
    <name type="scientific">Elysia crispata</name>
    <name type="common">lettuce slug</name>
    <dbReference type="NCBI Taxonomy" id="231223"/>
    <lineage>
        <taxon>Eukaryota</taxon>
        <taxon>Metazoa</taxon>
        <taxon>Spiralia</taxon>
        <taxon>Lophotrochozoa</taxon>
        <taxon>Mollusca</taxon>
        <taxon>Gastropoda</taxon>
        <taxon>Heterobranchia</taxon>
        <taxon>Euthyneura</taxon>
        <taxon>Panpulmonata</taxon>
        <taxon>Sacoglossa</taxon>
        <taxon>Placobranchoidea</taxon>
        <taxon>Plakobranchidae</taxon>
        <taxon>Elysia</taxon>
    </lineage>
</organism>
<comment type="caution">
    <text evidence="3">The sequence shown here is derived from an EMBL/GenBank/DDBJ whole genome shotgun (WGS) entry which is preliminary data.</text>
</comment>
<feature type="compositionally biased region" description="Low complexity" evidence="1">
    <location>
        <begin position="618"/>
        <end position="631"/>
    </location>
</feature>
<feature type="compositionally biased region" description="Low complexity" evidence="1">
    <location>
        <begin position="853"/>
        <end position="864"/>
    </location>
</feature>
<evidence type="ECO:0000256" key="2">
    <source>
        <dbReference type="SAM" id="SignalP"/>
    </source>
</evidence>
<keyword evidence="2" id="KW-0732">Signal</keyword>
<feature type="compositionally biased region" description="Polar residues" evidence="1">
    <location>
        <begin position="922"/>
        <end position="943"/>
    </location>
</feature>
<sequence length="991" mass="107059">MKSEGFSLPKLLLLCLVFRLAGEQTITGRRFMVAGSRPGGSPVSYILKMEFRLRIAAVFQTLVFIVSAQTSSVYASASNNYFDGNRDNYATYGSAGASNKGAYVGNLNNNVFRNDKSRAFTGDGAGYNAGFNKNAQGRDNSYISNSGVKNNAYSGGVGDGKYFSSSTSNNKNNNGAFSRDDAVTTSTSTTNGNDGTISKSYSGNLNDVKEAFGGVGLYKDGRDGIQAAVDNFGSGSLGGIVGPKAFDYSRQNRPRIDAYAPNSGTAFENKLQAGYVDSFLNPQVSNQGRGFGGYNQFKEGRVFRPVQVRESNRASGNSNVKRPYAPVITNSYTPPTTYSGLEDPEVDSFFQVTNPLSNKQAVISGYRPSNNFVDPSHFIIPKKDKYEMVDQLFRGGLSQFGKSEDSGIPAQPVKSFIGTPKYSSVDEGLKNLGRNYYSDNNQKSNFNLGFFNDDKDKYEPGKQFVTASNNPSKASVQSFTDTGGNQASYRSGQGFQNQKGFSDQGRQNFDNSYDLKSNTGNIATVNRNQGQNAEFSVAHQPQQGIPYVANKNPVILRAPKPTDLVQNAPPPFNAIKQSGYPQGPVPYGQPTPGKLLARQPTPDLFNNRQPARFNSVPQSSLGGSQNQGSSLFDKRQDLTPTPLFTGFSPNKRITVNEFKNKNLLGDENFGQTDYDRRRPTSASILGSDLYRQANFGNQNNFGTGQGLQHQPYNQALQTNALPVAPAPAPAPAFTKQTNTFSGVPNQVAAFDNGGNGYNLVSGKTQTIGNSYDDGQSLSRGYTNNFDNSNSKSVGDQDKGGFATYAEKGSAFNGNKPGVTPGTGPKPSGSGAFPDQGSFTKTYQSSDSYKNDDGYSTGDSYSDSAGYRDGKTSAGQYSTQDENQKDYKDGYEREQTANDQHIYSNTDGYNNNYADGKKYDQSDGYTDNINYSNKNSDANQSHYTTGDGYQDGVDNVKAAVSGRAVSPYAGVRDSPKEGLSQNADYKPFDPQP</sequence>